<dbReference type="EMBL" id="ML979147">
    <property type="protein sequence ID" value="KAF1910998.1"/>
    <property type="molecule type" value="Genomic_DNA"/>
</dbReference>
<dbReference type="AlphaFoldDB" id="A0A6A5Q848"/>
<evidence type="ECO:0000313" key="1">
    <source>
        <dbReference type="EMBL" id="KAF1910998.1"/>
    </source>
</evidence>
<proteinExistence type="predicted"/>
<name>A0A6A5Q848_AMPQU</name>
<evidence type="ECO:0000313" key="2">
    <source>
        <dbReference type="Proteomes" id="UP000800096"/>
    </source>
</evidence>
<sequence length="91" mass="10437">MSFARAYMNVFIVFSNTLEEHLRHLDTFFARLDSLNFTLAPKKANLGVPSIRLLGRKVDGYGYSTTEERRHSLQNLRMPTTVAKLESYIGI</sequence>
<dbReference type="SUPFAM" id="SSF56672">
    <property type="entry name" value="DNA/RNA polymerases"/>
    <property type="match status" value="1"/>
</dbReference>
<dbReference type="Proteomes" id="UP000800096">
    <property type="component" value="Unassembled WGS sequence"/>
</dbReference>
<dbReference type="InterPro" id="IPR043128">
    <property type="entry name" value="Rev_trsase/Diguanyl_cyclase"/>
</dbReference>
<evidence type="ECO:0008006" key="3">
    <source>
        <dbReference type="Google" id="ProtNLM"/>
    </source>
</evidence>
<keyword evidence="2" id="KW-1185">Reference proteome</keyword>
<organism evidence="1 2">
    <name type="scientific">Ampelomyces quisqualis</name>
    <name type="common">Powdery mildew agent</name>
    <dbReference type="NCBI Taxonomy" id="50730"/>
    <lineage>
        <taxon>Eukaryota</taxon>
        <taxon>Fungi</taxon>
        <taxon>Dikarya</taxon>
        <taxon>Ascomycota</taxon>
        <taxon>Pezizomycotina</taxon>
        <taxon>Dothideomycetes</taxon>
        <taxon>Pleosporomycetidae</taxon>
        <taxon>Pleosporales</taxon>
        <taxon>Pleosporineae</taxon>
        <taxon>Phaeosphaeriaceae</taxon>
        <taxon>Ampelomyces</taxon>
    </lineage>
</organism>
<dbReference type="InterPro" id="IPR043502">
    <property type="entry name" value="DNA/RNA_pol_sf"/>
</dbReference>
<feature type="non-terminal residue" evidence="1">
    <location>
        <position position="91"/>
    </location>
</feature>
<accession>A0A6A5Q848</accession>
<reference evidence="1" key="1">
    <citation type="journal article" date="2020" name="Stud. Mycol.">
        <title>101 Dothideomycetes genomes: a test case for predicting lifestyles and emergence of pathogens.</title>
        <authorList>
            <person name="Haridas S."/>
            <person name="Albert R."/>
            <person name="Binder M."/>
            <person name="Bloem J."/>
            <person name="Labutti K."/>
            <person name="Salamov A."/>
            <person name="Andreopoulos B."/>
            <person name="Baker S."/>
            <person name="Barry K."/>
            <person name="Bills G."/>
            <person name="Bluhm B."/>
            <person name="Cannon C."/>
            <person name="Castanera R."/>
            <person name="Culley D."/>
            <person name="Daum C."/>
            <person name="Ezra D."/>
            <person name="Gonzalez J."/>
            <person name="Henrissat B."/>
            <person name="Kuo A."/>
            <person name="Liang C."/>
            <person name="Lipzen A."/>
            <person name="Lutzoni F."/>
            <person name="Magnuson J."/>
            <person name="Mondo S."/>
            <person name="Nolan M."/>
            <person name="Ohm R."/>
            <person name="Pangilinan J."/>
            <person name="Park H.-J."/>
            <person name="Ramirez L."/>
            <person name="Alfaro M."/>
            <person name="Sun H."/>
            <person name="Tritt A."/>
            <person name="Yoshinaga Y."/>
            <person name="Zwiers L.-H."/>
            <person name="Turgeon B."/>
            <person name="Goodwin S."/>
            <person name="Spatafora J."/>
            <person name="Crous P."/>
            <person name="Grigoriev I."/>
        </authorList>
    </citation>
    <scope>NUCLEOTIDE SEQUENCE</scope>
    <source>
        <strain evidence="1">HMLAC05119</strain>
    </source>
</reference>
<gene>
    <name evidence="1" type="ORF">BDU57DRAFT_462584</name>
</gene>
<dbReference type="OrthoDB" id="3929326at2759"/>
<protein>
    <recommendedName>
        <fullName evidence="3">Reverse transcriptase domain-containing protein</fullName>
    </recommendedName>
</protein>
<dbReference type="Gene3D" id="3.30.70.270">
    <property type="match status" value="1"/>
</dbReference>